<dbReference type="AlphaFoldDB" id="A0A3P6EXT8"/>
<organism evidence="1">
    <name type="scientific">Brassica oleracea</name>
    <name type="common">Wild cabbage</name>
    <dbReference type="NCBI Taxonomy" id="3712"/>
    <lineage>
        <taxon>Eukaryota</taxon>
        <taxon>Viridiplantae</taxon>
        <taxon>Streptophyta</taxon>
        <taxon>Embryophyta</taxon>
        <taxon>Tracheophyta</taxon>
        <taxon>Spermatophyta</taxon>
        <taxon>Magnoliopsida</taxon>
        <taxon>eudicotyledons</taxon>
        <taxon>Gunneridae</taxon>
        <taxon>Pentapetalae</taxon>
        <taxon>rosids</taxon>
        <taxon>malvids</taxon>
        <taxon>Brassicales</taxon>
        <taxon>Brassicaceae</taxon>
        <taxon>Brassiceae</taxon>
        <taxon>Brassica</taxon>
    </lineage>
</organism>
<gene>
    <name evidence="1" type="ORF">BOLC7T42442H</name>
</gene>
<accession>A0A3P6EXT8</accession>
<reference evidence="1" key="1">
    <citation type="submission" date="2018-11" db="EMBL/GenBank/DDBJ databases">
        <authorList>
            <consortium name="Genoscope - CEA"/>
            <person name="William W."/>
        </authorList>
    </citation>
    <scope>NUCLEOTIDE SEQUENCE</scope>
</reference>
<dbReference type="EMBL" id="LR031876">
    <property type="protein sequence ID" value="VDD36882.1"/>
    <property type="molecule type" value="Genomic_DNA"/>
</dbReference>
<sequence>MEEFHIKILINQTRMSIPAQFWADRIPQTSLATKDQITPMQSPQLTSMPPLLDL</sequence>
<proteinExistence type="predicted"/>
<name>A0A3P6EXT8_BRAOL</name>
<protein>
    <submittedName>
        <fullName evidence="1">Uncharacterized protein</fullName>
    </submittedName>
</protein>
<evidence type="ECO:0000313" key="1">
    <source>
        <dbReference type="EMBL" id="VDD36882.1"/>
    </source>
</evidence>